<evidence type="ECO:0000256" key="3">
    <source>
        <dbReference type="ARBA" id="ARBA00023082"/>
    </source>
</evidence>
<dbReference type="Gene3D" id="1.10.1740.10">
    <property type="match status" value="1"/>
</dbReference>
<dbReference type="Pfam" id="PF04542">
    <property type="entry name" value="Sigma70_r2"/>
    <property type="match status" value="1"/>
</dbReference>
<dbReference type="InterPro" id="IPR013324">
    <property type="entry name" value="RNA_pol_sigma_r3/r4-like"/>
</dbReference>
<keyword evidence="5" id="KW-0804">Transcription</keyword>
<keyword evidence="4" id="KW-0238">DNA-binding</keyword>
<dbReference type="InterPro" id="IPR013325">
    <property type="entry name" value="RNA_pol_sigma_r2"/>
</dbReference>
<reference evidence="9 10" key="1">
    <citation type="submission" date="2018-05" db="EMBL/GenBank/DDBJ databases">
        <title>Genomic Encyclopedia of Type Strains, Phase IV (KMG-IV): sequencing the most valuable type-strain genomes for metagenomic binning, comparative biology and taxonomic classification.</title>
        <authorList>
            <person name="Goeker M."/>
        </authorList>
    </citation>
    <scope>NUCLEOTIDE SEQUENCE [LARGE SCALE GENOMIC DNA]</scope>
    <source>
        <strain evidence="9 10">DSM 25350</strain>
    </source>
</reference>
<dbReference type="InterPro" id="IPR036388">
    <property type="entry name" value="WH-like_DNA-bd_sf"/>
</dbReference>
<dbReference type="CDD" id="cd06171">
    <property type="entry name" value="Sigma70_r4"/>
    <property type="match status" value="1"/>
</dbReference>
<dbReference type="GO" id="GO:0003677">
    <property type="term" value="F:DNA binding"/>
    <property type="evidence" value="ECO:0007669"/>
    <property type="project" value="UniProtKB-KW"/>
</dbReference>
<dbReference type="GO" id="GO:0016987">
    <property type="term" value="F:sigma factor activity"/>
    <property type="evidence" value="ECO:0007669"/>
    <property type="project" value="UniProtKB-KW"/>
</dbReference>
<evidence type="ECO:0000256" key="2">
    <source>
        <dbReference type="ARBA" id="ARBA00023015"/>
    </source>
</evidence>
<evidence type="ECO:0000256" key="1">
    <source>
        <dbReference type="ARBA" id="ARBA00010641"/>
    </source>
</evidence>
<comment type="similarity">
    <text evidence="1">Belongs to the sigma-70 factor family. ECF subfamily.</text>
</comment>
<dbReference type="NCBIfam" id="TIGR02937">
    <property type="entry name" value="sigma70-ECF"/>
    <property type="match status" value="1"/>
</dbReference>
<feature type="domain" description="RNA polymerase sigma-70 region 2" evidence="7">
    <location>
        <begin position="25"/>
        <end position="92"/>
    </location>
</feature>
<dbReference type="InterPro" id="IPR014284">
    <property type="entry name" value="RNA_pol_sigma-70_dom"/>
</dbReference>
<dbReference type="InterPro" id="IPR007627">
    <property type="entry name" value="RNA_pol_sigma70_r2"/>
</dbReference>
<dbReference type="OrthoDB" id="9782108at2"/>
<feature type="domain" description="RNA polymerase sigma factor 70 region 4 type 2" evidence="8">
    <location>
        <begin position="125"/>
        <end position="175"/>
    </location>
</feature>
<feature type="compositionally biased region" description="Polar residues" evidence="6">
    <location>
        <begin position="106"/>
        <end position="120"/>
    </location>
</feature>
<protein>
    <submittedName>
        <fullName evidence="9">RNA polymerase sigma-70 factor (ECF subfamily)</fullName>
    </submittedName>
</protein>
<dbReference type="Pfam" id="PF08281">
    <property type="entry name" value="Sigma70_r4_2"/>
    <property type="match status" value="1"/>
</dbReference>
<sequence>MLFNDTDQQLIDKALDGSERAWVKLVRRYEKKVYNYCLRLSGSNNEAMDLMQEVFLAVYRNLPNFRGQSKFLTWLFRIASNKSTDWLRSRHRIPTHQASEYEPEHGSTQQSPMHHVQQAQSNSSIMQSLSQLSDEQRLVVELKFFQHFTFDEIAMQTGISSNTAKTRLYAALKKLKGQLEVQNVM</sequence>
<evidence type="ECO:0000256" key="4">
    <source>
        <dbReference type="ARBA" id="ARBA00023125"/>
    </source>
</evidence>
<keyword evidence="10" id="KW-1185">Reference proteome</keyword>
<feature type="region of interest" description="Disordered" evidence="6">
    <location>
        <begin position="95"/>
        <end position="120"/>
    </location>
</feature>
<dbReference type="PANTHER" id="PTHR43133">
    <property type="entry name" value="RNA POLYMERASE ECF-TYPE SIGMA FACTO"/>
    <property type="match status" value="1"/>
</dbReference>
<comment type="caution">
    <text evidence="9">The sequence shown here is derived from an EMBL/GenBank/DDBJ whole genome shotgun (WGS) entry which is preliminary data.</text>
</comment>
<proteinExistence type="inferred from homology"/>
<evidence type="ECO:0000256" key="5">
    <source>
        <dbReference type="ARBA" id="ARBA00023163"/>
    </source>
</evidence>
<dbReference type="PANTHER" id="PTHR43133:SF8">
    <property type="entry name" value="RNA POLYMERASE SIGMA FACTOR HI_1459-RELATED"/>
    <property type="match status" value="1"/>
</dbReference>
<evidence type="ECO:0000313" key="10">
    <source>
        <dbReference type="Proteomes" id="UP000245790"/>
    </source>
</evidence>
<dbReference type="SUPFAM" id="SSF88946">
    <property type="entry name" value="Sigma2 domain of RNA polymerase sigma factors"/>
    <property type="match status" value="1"/>
</dbReference>
<keyword evidence="2" id="KW-0805">Transcription regulation</keyword>
<dbReference type="InterPro" id="IPR013249">
    <property type="entry name" value="RNA_pol_sigma70_r4_t2"/>
</dbReference>
<organism evidence="9 10">
    <name type="scientific">Pleionea mediterranea</name>
    <dbReference type="NCBI Taxonomy" id="523701"/>
    <lineage>
        <taxon>Bacteria</taxon>
        <taxon>Pseudomonadati</taxon>
        <taxon>Pseudomonadota</taxon>
        <taxon>Gammaproteobacteria</taxon>
        <taxon>Oceanospirillales</taxon>
        <taxon>Pleioneaceae</taxon>
        <taxon>Pleionea</taxon>
    </lineage>
</organism>
<dbReference type="Gene3D" id="1.10.10.10">
    <property type="entry name" value="Winged helix-like DNA-binding domain superfamily/Winged helix DNA-binding domain"/>
    <property type="match status" value="1"/>
</dbReference>
<evidence type="ECO:0000259" key="7">
    <source>
        <dbReference type="Pfam" id="PF04542"/>
    </source>
</evidence>
<dbReference type="EMBL" id="QGGU01000011">
    <property type="protein sequence ID" value="PWK47294.1"/>
    <property type="molecule type" value="Genomic_DNA"/>
</dbReference>
<dbReference type="GO" id="GO:0006352">
    <property type="term" value="P:DNA-templated transcription initiation"/>
    <property type="evidence" value="ECO:0007669"/>
    <property type="project" value="InterPro"/>
</dbReference>
<evidence type="ECO:0000313" key="9">
    <source>
        <dbReference type="EMBL" id="PWK47294.1"/>
    </source>
</evidence>
<evidence type="ECO:0000256" key="6">
    <source>
        <dbReference type="SAM" id="MobiDB-lite"/>
    </source>
</evidence>
<dbReference type="RefSeq" id="WP_109764547.1">
    <property type="nucleotide sequence ID" value="NZ_QGGU01000011.1"/>
</dbReference>
<dbReference type="Proteomes" id="UP000245790">
    <property type="component" value="Unassembled WGS sequence"/>
</dbReference>
<dbReference type="AlphaFoldDB" id="A0A316FEK1"/>
<gene>
    <name evidence="9" type="ORF">C8D97_11139</name>
</gene>
<name>A0A316FEK1_9GAMM</name>
<evidence type="ECO:0000259" key="8">
    <source>
        <dbReference type="Pfam" id="PF08281"/>
    </source>
</evidence>
<accession>A0A316FEK1</accession>
<keyword evidence="3" id="KW-0731">Sigma factor</keyword>
<dbReference type="SUPFAM" id="SSF88659">
    <property type="entry name" value="Sigma3 and sigma4 domains of RNA polymerase sigma factors"/>
    <property type="match status" value="1"/>
</dbReference>
<dbReference type="InterPro" id="IPR039425">
    <property type="entry name" value="RNA_pol_sigma-70-like"/>
</dbReference>